<dbReference type="PANTHER" id="PTHR43460:SF1">
    <property type="entry name" value="METHYLTRANSFERASE TYPE 11 DOMAIN-CONTAINING PROTEIN"/>
    <property type="match status" value="1"/>
</dbReference>
<dbReference type="CDD" id="cd02440">
    <property type="entry name" value="AdoMet_MTases"/>
    <property type="match status" value="1"/>
</dbReference>
<dbReference type="AlphaFoldDB" id="D0BN61"/>
<evidence type="ECO:0000313" key="5">
    <source>
        <dbReference type="EMBL" id="EEW92551.2"/>
    </source>
</evidence>
<dbReference type="GO" id="GO:0046872">
    <property type="term" value="F:metal ion binding"/>
    <property type="evidence" value="ECO:0007669"/>
    <property type="project" value="UniProtKB-KW"/>
</dbReference>
<dbReference type="Pfam" id="PF21302">
    <property type="entry name" value="Zn_ribbon_RlmA"/>
    <property type="match status" value="1"/>
</dbReference>
<feature type="binding site" evidence="1">
    <location>
        <position position="22"/>
    </location>
    <ligand>
        <name>Zn(2+)</name>
        <dbReference type="ChEBI" id="CHEBI:29105"/>
    </ligand>
</feature>
<organism evidence="5 6">
    <name type="scientific">Granulicatella elegans ATCC 700633</name>
    <dbReference type="NCBI Taxonomy" id="626369"/>
    <lineage>
        <taxon>Bacteria</taxon>
        <taxon>Bacillati</taxon>
        <taxon>Bacillota</taxon>
        <taxon>Bacilli</taxon>
        <taxon>Lactobacillales</taxon>
        <taxon>Carnobacteriaceae</taxon>
        <taxon>Granulicatella</taxon>
    </lineage>
</organism>
<feature type="binding site" evidence="1">
    <location>
        <position position="39"/>
    </location>
    <ligand>
        <name>Zn(2+)</name>
        <dbReference type="ChEBI" id="CHEBI:29105"/>
    </ligand>
</feature>
<evidence type="ECO:0000259" key="4">
    <source>
        <dbReference type="Pfam" id="PF21302"/>
    </source>
</evidence>
<reference evidence="5" key="1">
    <citation type="submission" date="2009-09" db="EMBL/GenBank/DDBJ databases">
        <authorList>
            <consortium name="The Broad Institute Genome Sequencing Platform"/>
            <person name="Ward D."/>
            <person name="Feldgarden M."/>
            <person name="Earl A."/>
            <person name="Young S.K."/>
            <person name="Zeng Q."/>
            <person name="Koehrsen M."/>
            <person name="Alvarado L."/>
            <person name="Berlin A."/>
            <person name="Bochicchio J."/>
            <person name="Borenstein D."/>
            <person name="Chapman S.B."/>
            <person name="Chen Z."/>
            <person name="Engels R."/>
            <person name="Freedman E."/>
            <person name="Gellesch M."/>
            <person name="Goldberg J."/>
            <person name="Griggs A."/>
            <person name="Gujja S."/>
            <person name="Heilman E."/>
            <person name="Heiman D."/>
            <person name="Hepburn T."/>
            <person name="Howarth C."/>
            <person name="Jen D."/>
            <person name="Larson L."/>
            <person name="Lewis B."/>
            <person name="Mehta T."/>
            <person name="Park D."/>
            <person name="Pearson M."/>
            <person name="Roberts A."/>
            <person name="Saif S."/>
            <person name="Shea T."/>
            <person name="Shenoy N."/>
            <person name="Sisk P."/>
            <person name="Stolte C."/>
            <person name="Sykes S."/>
            <person name="Thomson T."/>
            <person name="Walk T."/>
            <person name="White J."/>
            <person name="Yandava C."/>
            <person name="Sibley C.D."/>
            <person name="Field T.R."/>
            <person name="Grinwis M."/>
            <person name="Eshaghurshan C.S."/>
            <person name="Surette M.G."/>
            <person name="Haas B."/>
            <person name="Nusbaum C."/>
            <person name="Birren B."/>
        </authorList>
    </citation>
    <scope>NUCLEOTIDE SEQUENCE [LARGE SCALE GENOMIC DNA]</scope>
    <source>
        <strain evidence="5">ATCC 700633</strain>
    </source>
</reference>
<feature type="domain" description="Methyltransferase type 11" evidence="3">
    <location>
        <begin position="101"/>
        <end position="187"/>
    </location>
</feature>
<dbReference type="Gene3D" id="3.40.50.150">
    <property type="entry name" value="Vaccinia Virus protein VP39"/>
    <property type="match status" value="1"/>
</dbReference>
<dbReference type="InterPro" id="IPR052939">
    <property type="entry name" value="23S_rRNA_MeTrnsfrase_RlmA"/>
</dbReference>
<proteinExistence type="predicted"/>
<sequence length="286" mass="32895">MMQKKIDWSRDFIQKHQHLFACPYCHAAIEALDGYSLVCTNRHRFDINKKGTLHLMKQKANEDYDTELFTHRYELAQSGFFNPLLDEVLSLISKQENQLIVDIGCGEGSPLAYLSSFLEDIPLIGMDIAKEGILAASNHHAQKALWIVADLAQLPFEDEACGTLINMLTPSNYKEFNRVLAPGGKLIKIIPGSNYLIELRQQLYKSNAEKQYYSNEDIVERFKQEYPSMKIKEVSYQVTLTKEMYGHLLQMTPLYWGASKEDQDYSKNHPLETITVHLWILVGEKN</sequence>
<dbReference type="EMBL" id="ACRF02000003">
    <property type="protein sequence ID" value="EEW92551.2"/>
    <property type="molecule type" value="Genomic_DNA"/>
</dbReference>
<dbReference type="InterPro" id="IPR016718">
    <property type="entry name" value="rRNA_m1G-MeTrfase_A_prd"/>
</dbReference>
<dbReference type="PANTHER" id="PTHR43460">
    <property type="entry name" value="METHYLTRANSFERASE"/>
    <property type="match status" value="1"/>
</dbReference>
<feature type="binding site" evidence="1">
    <location>
        <position position="25"/>
    </location>
    <ligand>
        <name>Zn(2+)</name>
        <dbReference type="ChEBI" id="CHEBI:29105"/>
    </ligand>
</feature>
<feature type="binding site" evidence="2">
    <location>
        <begin position="107"/>
        <end position="108"/>
    </location>
    <ligand>
        <name>S-adenosyl-L-methionine</name>
        <dbReference type="ChEBI" id="CHEBI:59789"/>
    </ligand>
</feature>
<dbReference type="OrthoDB" id="5522265at2"/>
<dbReference type="HOGENOM" id="CLU_050931_2_0_9"/>
<dbReference type="STRING" id="626369.HMPREF0446_01396"/>
<dbReference type="InterPro" id="IPR029063">
    <property type="entry name" value="SAM-dependent_MTases_sf"/>
</dbReference>
<feature type="binding site" evidence="2">
    <location>
        <position position="195"/>
    </location>
    <ligand>
        <name>S-adenosyl-L-methionine</name>
        <dbReference type="ChEBI" id="CHEBI:59789"/>
    </ligand>
</feature>
<dbReference type="SUPFAM" id="SSF53335">
    <property type="entry name" value="S-adenosyl-L-methionine-dependent methyltransferases"/>
    <property type="match status" value="1"/>
</dbReference>
<feature type="binding site" evidence="1">
    <location>
        <position position="43"/>
    </location>
    <ligand>
        <name>Zn(2+)</name>
        <dbReference type="ChEBI" id="CHEBI:29105"/>
    </ligand>
</feature>
<dbReference type="GO" id="GO:0008757">
    <property type="term" value="F:S-adenosylmethionine-dependent methyltransferase activity"/>
    <property type="evidence" value="ECO:0007669"/>
    <property type="project" value="InterPro"/>
</dbReference>
<dbReference type="Proteomes" id="UP000002939">
    <property type="component" value="Unassembled WGS sequence"/>
</dbReference>
<keyword evidence="6" id="KW-1185">Reference proteome</keyword>
<keyword evidence="2" id="KW-0949">S-adenosyl-L-methionine</keyword>
<dbReference type="InterPro" id="IPR048647">
    <property type="entry name" value="RlmA_N"/>
</dbReference>
<dbReference type="InterPro" id="IPR013216">
    <property type="entry name" value="Methyltransf_11"/>
</dbReference>
<reference evidence="5" key="2">
    <citation type="submission" date="2011-10" db="EMBL/GenBank/DDBJ databases">
        <title>The Genome Sequence of Granulicatella elegans ATCC 700633.</title>
        <authorList>
            <consortium name="The Broad Institute Genome Sequencing Platform"/>
            <consortium name="The Broad Institute Genome Sequencing Center for Infectious Disease"/>
            <person name="Earl A."/>
            <person name="Ward D."/>
            <person name="Feldgarden M."/>
            <person name="Gevers D."/>
            <person name="Sibley C.D."/>
            <person name="Field T.R."/>
            <person name="Grinwis M."/>
            <person name="Eshaghurshan C.S."/>
            <person name="Surette M.G."/>
            <person name="Young S.K."/>
            <person name="Zeng Q."/>
            <person name="Gargeya S."/>
            <person name="Fitzgerald M."/>
            <person name="Haas B."/>
            <person name="Abouelleil A."/>
            <person name="Alvarado L."/>
            <person name="Arachchi H.M."/>
            <person name="Berlin A."/>
            <person name="Brown A."/>
            <person name="Chapman S.B."/>
            <person name="Chen Z."/>
            <person name="Dunbar C."/>
            <person name="Freedman E."/>
            <person name="Gearin G."/>
            <person name="Goldberg J."/>
            <person name="Griggs A."/>
            <person name="Gujja S."/>
            <person name="Heiman D."/>
            <person name="Howarth C."/>
            <person name="Larson L."/>
            <person name="Lui A."/>
            <person name="MacDonald P.J.P."/>
            <person name="Montmayeur A."/>
            <person name="Murphy C."/>
            <person name="Neiman D."/>
            <person name="Pearson M."/>
            <person name="Priest M."/>
            <person name="Roberts A."/>
            <person name="Saif S."/>
            <person name="Shea T."/>
            <person name="Shenoy N."/>
            <person name="Sisk P."/>
            <person name="Stolte C."/>
            <person name="Sykes S."/>
            <person name="Wortman J."/>
            <person name="Nusbaum C."/>
            <person name="Birren B."/>
        </authorList>
    </citation>
    <scope>NUCLEOTIDE SEQUENCE [LARGE SCALE GENOMIC DNA]</scope>
    <source>
        <strain evidence="5">ATCC 700633</strain>
    </source>
</reference>
<evidence type="ECO:0000259" key="3">
    <source>
        <dbReference type="Pfam" id="PF08241"/>
    </source>
</evidence>
<keyword evidence="1" id="KW-0862">Zinc</keyword>
<accession>D0BN61</accession>
<evidence type="ECO:0000313" key="6">
    <source>
        <dbReference type="Proteomes" id="UP000002939"/>
    </source>
</evidence>
<dbReference type="eggNOG" id="COG2226">
    <property type="taxonomic scope" value="Bacteria"/>
</dbReference>
<dbReference type="Pfam" id="PF08241">
    <property type="entry name" value="Methyltransf_11"/>
    <property type="match status" value="1"/>
</dbReference>
<dbReference type="PIRSF" id="PIRSF018249">
    <property type="entry name" value="MyrA_prd"/>
    <property type="match status" value="1"/>
</dbReference>
<comment type="caution">
    <text evidence="5">The sequence shown here is derived from an EMBL/GenBank/DDBJ whole genome shotgun (WGS) entry which is preliminary data.</text>
</comment>
<keyword evidence="1" id="KW-0479">Metal-binding</keyword>
<dbReference type="RefSeq" id="WP_020991240.1">
    <property type="nucleotide sequence ID" value="NZ_KI391971.1"/>
</dbReference>
<evidence type="ECO:0000256" key="2">
    <source>
        <dbReference type="PIRSR" id="PIRSR018249-2"/>
    </source>
</evidence>
<protein>
    <submittedName>
        <fullName evidence="5">Uncharacterized protein</fullName>
    </submittedName>
</protein>
<feature type="binding site" evidence="2">
    <location>
        <position position="81"/>
    </location>
    <ligand>
        <name>S-adenosyl-L-methionine</name>
        <dbReference type="ChEBI" id="CHEBI:59789"/>
    </ligand>
</feature>
<gene>
    <name evidence="5" type="ORF">HMPREF0446_01396</name>
</gene>
<name>D0BN61_9LACT</name>
<evidence type="ECO:0000256" key="1">
    <source>
        <dbReference type="PIRSR" id="PIRSR018249-1"/>
    </source>
</evidence>
<feature type="domain" description="23S rRNA (guanine(745)-N(1))-methyltransferase N-terminal" evidence="4">
    <location>
        <begin position="20"/>
        <end position="56"/>
    </location>
</feature>